<dbReference type="InterPro" id="IPR016035">
    <property type="entry name" value="Acyl_Trfase/lysoPLipase"/>
</dbReference>
<evidence type="ECO:0000256" key="1">
    <source>
        <dbReference type="ARBA" id="ARBA00023098"/>
    </source>
</evidence>
<feature type="active site" description="Nucleophile" evidence="2">
    <location>
        <position position="51"/>
    </location>
</feature>
<dbReference type="Gene3D" id="3.40.1090.10">
    <property type="entry name" value="Cytosolic phospholipase A2 catalytic domain"/>
    <property type="match status" value="1"/>
</dbReference>
<feature type="short sequence motif" description="GXSXG" evidence="2">
    <location>
        <begin position="49"/>
        <end position="53"/>
    </location>
</feature>
<sequence length="318" mass="33975">MATRGSSSEFRILALSGGGYLGLYAAVVLAELEARVGEPLGRRFDLIAGTSVGGLLSMALAFEVPMAELVKLFLERGEEVFSSRRLPTGAVTRLLDLSRSVMGPKYTGEALRKELTRHFGQRTLGDALHAVVVPAVDVTRSVTKVFKTPHAQASLGDAGLSAVDVTMATCAAPAFFPCVKVGDKLYADGGLFAVAPDQVALHEAELFMGAKPSKVRMLSVGTATMGYQPMEKPEADVGAVGWLTDGRLILTMISVQQQHVQAIMEDRLADRYMRLDAPWPAQAGLGIDVATKQAAQTLTTLGQQTLAGLDEERLQKFL</sequence>
<dbReference type="PROSITE" id="PS51635">
    <property type="entry name" value="PNPLA"/>
    <property type="match status" value="1"/>
</dbReference>
<accession>A0A1I7I4Z7</accession>
<dbReference type="SUPFAM" id="SSF52151">
    <property type="entry name" value="FabD/lysophospholipase-like"/>
    <property type="match status" value="1"/>
</dbReference>
<protein>
    <submittedName>
        <fullName evidence="5">Patatin-like phospholipase/acyl hydrolase</fullName>
    </submittedName>
</protein>
<feature type="transmembrane region" description="Helical" evidence="3">
    <location>
        <begin position="12"/>
        <end position="32"/>
    </location>
</feature>
<dbReference type="NCBIfam" id="NF041079">
    <property type="entry name" value="CBASS_lipase"/>
    <property type="match status" value="1"/>
</dbReference>
<keyword evidence="3" id="KW-1133">Transmembrane helix</keyword>
<dbReference type="PANTHER" id="PTHR24138:SF12">
    <property type="entry name" value="PATATIN FAMILY PROTEIN"/>
    <property type="match status" value="1"/>
</dbReference>
<evidence type="ECO:0000256" key="2">
    <source>
        <dbReference type="PROSITE-ProRule" id="PRU01161"/>
    </source>
</evidence>
<dbReference type="RefSeq" id="WP_054255671.1">
    <property type="nucleotide sequence ID" value="NZ_CYIG01000008.1"/>
</dbReference>
<dbReference type="GO" id="GO:0016787">
    <property type="term" value="F:hydrolase activity"/>
    <property type="evidence" value="ECO:0007669"/>
    <property type="project" value="UniProtKB-UniRule"/>
</dbReference>
<evidence type="ECO:0000313" key="5">
    <source>
        <dbReference type="EMBL" id="SFU67992.1"/>
    </source>
</evidence>
<reference evidence="5 6" key="1">
    <citation type="submission" date="2016-10" db="EMBL/GenBank/DDBJ databases">
        <authorList>
            <person name="de Groot N.N."/>
        </authorList>
    </citation>
    <scope>NUCLEOTIDE SEQUENCE [LARGE SCALE GENOMIC DNA]</scope>
    <source>
        <strain evidence="5 6">R-24608</strain>
    </source>
</reference>
<feature type="short sequence motif" description="GXGXXG" evidence="2">
    <location>
        <begin position="17"/>
        <end position="22"/>
    </location>
</feature>
<dbReference type="AlphaFoldDB" id="A0A1I7I4Z7"/>
<evidence type="ECO:0000313" key="6">
    <source>
        <dbReference type="Proteomes" id="UP000183656"/>
    </source>
</evidence>
<dbReference type="GO" id="GO:0016042">
    <property type="term" value="P:lipid catabolic process"/>
    <property type="evidence" value="ECO:0007669"/>
    <property type="project" value="UniProtKB-UniRule"/>
</dbReference>
<dbReference type="InterPro" id="IPR047156">
    <property type="entry name" value="Teg/CotR/CapV-like"/>
</dbReference>
<proteinExistence type="predicted"/>
<keyword evidence="2 5" id="KW-0378">Hydrolase</keyword>
<dbReference type="EMBL" id="FPBX01000014">
    <property type="protein sequence ID" value="SFU67992.1"/>
    <property type="molecule type" value="Genomic_DNA"/>
</dbReference>
<dbReference type="InterPro" id="IPR002641">
    <property type="entry name" value="PNPLA_dom"/>
</dbReference>
<dbReference type="CDD" id="cd07199">
    <property type="entry name" value="Pat17_PNPLA8_PNPLA9_like"/>
    <property type="match status" value="1"/>
</dbReference>
<evidence type="ECO:0000259" key="4">
    <source>
        <dbReference type="PROSITE" id="PS51635"/>
    </source>
</evidence>
<keyword evidence="1 2" id="KW-0443">Lipid metabolism</keyword>
<dbReference type="Proteomes" id="UP000183656">
    <property type="component" value="Unassembled WGS sequence"/>
</dbReference>
<organism evidence="5 6">
    <name type="scientific">Paenacidovorax caeni</name>
    <dbReference type="NCBI Taxonomy" id="343013"/>
    <lineage>
        <taxon>Bacteria</taxon>
        <taxon>Pseudomonadati</taxon>
        <taxon>Pseudomonadota</taxon>
        <taxon>Betaproteobacteria</taxon>
        <taxon>Burkholderiales</taxon>
        <taxon>Comamonadaceae</taxon>
        <taxon>Paenacidovorax</taxon>
    </lineage>
</organism>
<feature type="domain" description="PNPLA" evidence="4">
    <location>
        <begin position="13"/>
        <end position="201"/>
    </location>
</feature>
<dbReference type="OrthoDB" id="9807112at2"/>
<dbReference type="Pfam" id="PF01734">
    <property type="entry name" value="Patatin"/>
    <property type="match status" value="1"/>
</dbReference>
<gene>
    <name evidence="5" type="ORF">SAMN04489707_101448</name>
</gene>
<feature type="active site" description="Proton acceptor" evidence="2">
    <location>
        <position position="188"/>
    </location>
</feature>
<keyword evidence="3" id="KW-0472">Membrane</keyword>
<evidence type="ECO:0000256" key="3">
    <source>
        <dbReference type="SAM" id="Phobius"/>
    </source>
</evidence>
<keyword evidence="3" id="KW-0812">Transmembrane</keyword>
<feature type="short sequence motif" description="DGA/G" evidence="2">
    <location>
        <begin position="188"/>
        <end position="190"/>
    </location>
</feature>
<keyword evidence="2" id="KW-0442">Lipid degradation</keyword>
<keyword evidence="6" id="KW-1185">Reference proteome</keyword>
<dbReference type="PANTHER" id="PTHR24138">
    <property type="entry name" value="INTRACELLLAR PHOSPHOLIPASE A FAMILY"/>
    <property type="match status" value="1"/>
</dbReference>
<dbReference type="STRING" id="343013.SAMN04489707_101448"/>
<name>A0A1I7I4Z7_9BURK</name>